<dbReference type="PANTHER" id="PTHR46060">
    <property type="entry name" value="MARINER MOS1 TRANSPOSASE-LIKE PROTEIN"/>
    <property type="match status" value="1"/>
</dbReference>
<dbReference type="AlphaFoldDB" id="A0AAV7JKU3"/>
<name>A0AAV7JKU3_9METZ</name>
<dbReference type="PANTHER" id="PTHR46060:SF1">
    <property type="entry name" value="MARINER MOS1 TRANSPOSASE-LIKE PROTEIN"/>
    <property type="match status" value="1"/>
</dbReference>
<dbReference type="Gene3D" id="3.30.420.10">
    <property type="entry name" value="Ribonuclease H-like superfamily/Ribonuclease H"/>
    <property type="match status" value="1"/>
</dbReference>
<keyword evidence="2" id="KW-1185">Reference proteome</keyword>
<comment type="caution">
    <text evidence="1">The sequence shown here is derived from an EMBL/GenBank/DDBJ whole genome shotgun (WGS) entry which is preliminary data.</text>
</comment>
<dbReference type="EMBL" id="JAKMXF010000321">
    <property type="protein sequence ID" value="KAI6649469.1"/>
    <property type="molecule type" value="Genomic_DNA"/>
</dbReference>
<organism evidence="1 2">
    <name type="scientific">Oopsacas minuta</name>
    <dbReference type="NCBI Taxonomy" id="111878"/>
    <lineage>
        <taxon>Eukaryota</taxon>
        <taxon>Metazoa</taxon>
        <taxon>Porifera</taxon>
        <taxon>Hexactinellida</taxon>
        <taxon>Hexasterophora</taxon>
        <taxon>Lyssacinosida</taxon>
        <taxon>Leucopsacidae</taxon>
        <taxon>Oopsacas</taxon>
    </lineage>
</organism>
<dbReference type="Proteomes" id="UP001165289">
    <property type="component" value="Unassembled WGS sequence"/>
</dbReference>
<dbReference type="GO" id="GO:0003676">
    <property type="term" value="F:nucleic acid binding"/>
    <property type="evidence" value="ECO:0007669"/>
    <property type="project" value="InterPro"/>
</dbReference>
<accession>A0AAV7JKU3</accession>
<dbReference type="InterPro" id="IPR052709">
    <property type="entry name" value="Transposase-MT_Hybrid"/>
</dbReference>
<reference evidence="1 2" key="1">
    <citation type="journal article" date="2023" name="BMC Biol.">
        <title>The compact genome of the sponge Oopsacas minuta (Hexactinellida) is lacking key metazoan core genes.</title>
        <authorList>
            <person name="Santini S."/>
            <person name="Schenkelaars Q."/>
            <person name="Jourda C."/>
            <person name="Duchesne M."/>
            <person name="Belahbib H."/>
            <person name="Rocher C."/>
            <person name="Selva M."/>
            <person name="Riesgo A."/>
            <person name="Vervoort M."/>
            <person name="Leys S.P."/>
            <person name="Kodjabachian L."/>
            <person name="Le Bivic A."/>
            <person name="Borchiellini C."/>
            <person name="Claverie J.M."/>
            <person name="Renard E."/>
        </authorList>
    </citation>
    <scope>NUCLEOTIDE SEQUENCE [LARGE SCALE GENOMIC DNA]</scope>
    <source>
        <strain evidence="1">SPO-2</strain>
    </source>
</reference>
<protein>
    <submittedName>
        <fullName evidence="1">Histone-lysine N-methyltransferase SETMAR-like</fullName>
    </submittedName>
</protein>
<dbReference type="InterPro" id="IPR036397">
    <property type="entry name" value="RNaseH_sf"/>
</dbReference>
<gene>
    <name evidence="1" type="ORF">LOD99_11834</name>
</gene>
<sequence>MRKLSPKESHIQLQDTFGEKSPSLATVYNWYGEFNRGRKTLSDEMRSGRPADAVNPENIQKVKKIIKNERRIIIDEIMSYLDISRGSLHAILHEHLLVRKVAARWIPHKLSEEQMTTRVDWCKFMIRKFDHGRSKLLNTLITGDETWIYQYDPETKQQSSVWLFPDDDPPQKLRRARSGNKQMVASFISKKGYVATIPLIEQKTVTASWYVNICMPQVIEKWSILHPKAYLASLQWHHDNASAHKAALTMDFFAENGIKLIPHPAYSPDLAPCDFFLFPKLKKKIKGVHFDSAEEARLAYNGALQDLTKEDWENCFESWFRRMDLCIQSSGIYFEKL</sequence>
<proteinExistence type="predicted"/>
<evidence type="ECO:0000313" key="1">
    <source>
        <dbReference type="EMBL" id="KAI6649469.1"/>
    </source>
</evidence>
<evidence type="ECO:0000313" key="2">
    <source>
        <dbReference type="Proteomes" id="UP001165289"/>
    </source>
</evidence>